<dbReference type="EMBL" id="CP018099">
    <property type="protein sequence ID" value="APF18625.1"/>
    <property type="molecule type" value="Genomic_DNA"/>
</dbReference>
<sequence length="56" mass="6215">MRNLRENYFAPFAVDFFTAKTASNKVFGSGFAVLAFLSAKPFNAPPNPFELHAPIH</sequence>
<dbReference type="KEGG" id="caby:Cabys_1876"/>
<gene>
    <name evidence="1" type="ORF">Cabys_1876</name>
</gene>
<dbReference type="AlphaFoldDB" id="A0A1J1C8M5"/>
<protein>
    <submittedName>
        <fullName evidence="1">Uncharacterized protein</fullName>
    </submittedName>
</protein>
<organism evidence="1 2">
    <name type="scientific">Caldithrix abyssi DSM 13497</name>
    <dbReference type="NCBI Taxonomy" id="880073"/>
    <lineage>
        <taxon>Bacteria</taxon>
        <taxon>Pseudomonadati</taxon>
        <taxon>Calditrichota</taxon>
        <taxon>Calditrichia</taxon>
        <taxon>Calditrichales</taxon>
        <taxon>Calditrichaceae</taxon>
        <taxon>Caldithrix</taxon>
    </lineage>
</organism>
<proteinExistence type="predicted"/>
<name>A0A1J1C8M5_CALAY</name>
<evidence type="ECO:0000313" key="1">
    <source>
        <dbReference type="EMBL" id="APF18625.1"/>
    </source>
</evidence>
<evidence type="ECO:0000313" key="2">
    <source>
        <dbReference type="Proteomes" id="UP000183868"/>
    </source>
</evidence>
<reference evidence="1 2" key="1">
    <citation type="submission" date="2016-11" db="EMBL/GenBank/DDBJ databases">
        <title>Genomic analysis of Caldithrix abyssi and proposal of a novel bacterial phylum Caldithrichaeota.</title>
        <authorList>
            <person name="Kublanov I."/>
            <person name="Sigalova O."/>
            <person name="Gavrilov S."/>
            <person name="Lebedinsky A."/>
            <person name="Ivanova N."/>
            <person name="Daum C."/>
            <person name="Reddy T."/>
            <person name="Klenk H.P."/>
            <person name="Goker M."/>
            <person name="Reva O."/>
            <person name="Miroshnichenko M."/>
            <person name="Kyprides N."/>
            <person name="Woyke T."/>
            <person name="Gelfand M."/>
        </authorList>
    </citation>
    <scope>NUCLEOTIDE SEQUENCE [LARGE SCALE GENOMIC DNA]</scope>
    <source>
        <strain evidence="1 2">LF13</strain>
    </source>
</reference>
<accession>A0A1J1C8M5</accession>
<dbReference type="Proteomes" id="UP000183868">
    <property type="component" value="Chromosome"/>
</dbReference>